<dbReference type="EMBL" id="CAKP01000096">
    <property type="protein sequence ID" value="CCJ33939.1"/>
    <property type="molecule type" value="Genomic_DNA"/>
</dbReference>
<dbReference type="NCBIfam" id="TIGR02469">
    <property type="entry name" value="CbiT"/>
    <property type="match status" value="1"/>
</dbReference>
<dbReference type="InterPro" id="IPR029063">
    <property type="entry name" value="SAM-dependent_MTases_sf"/>
</dbReference>
<dbReference type="GO" id="GO:0008276">
    <property type="term" value="F:protein methyltransferase activity"/>
    <property type="evidence" value="ECO:0007669"/>
    <property type="project" value="InterPro"/>
</dbReference>
<evidence type="ECO:0000259" key="6">
    <source>
        <dbReference type="Pfam" id="PF13847"/>
    </source>
</evidence>
<organism evidence="7 8">
    <name type="scientific">Caloramator australicus RC3</name>
    <dbReference type="NCBI Taxonomy" id="857293"/>
    <lineage>
        <taxon>Bacteria</taxon>
        <taxon>Bacillati</taxon>
        <taxon>Bacillota</taxon>
        <taxon>Clostridia</taxon>
        <taxon>Eubacteriales</taxon>
        <taxon>Clostridiaceae</taxon>
        <taxon>Caloramator</taxon>
    </lineage>
</organism>
<evidence type="ECO:0000313" key="8">
    <source>
        <dbReference type="Proteomes" id="UP000007652"/>
    </source>
</evidence>
<name>I7KVB1_9CLOT</name>
<dbReference type="Proteomes" id="UP000007652">
    <property type="component" value="Unassembled WGS sequence"/>
</dbReference>
<keyword evidence="8" id="KW-1185">Reference proteome</keyword>
<reference evidence="7 8" key="1">
    <citation type="journal article" date="2011" name="J. Bacteriol.">
        <title>Draft genome sequence of Caloramator australicus strain RC3T, a thermoanaerobe from the Great Artesian Basin of Australia.</title>
        <authorList>
            <person name="Ogg C.D."/>
            <person name="Patel B.K.C."/>
        </authorList>
    </citation>
    <scope>NUCLEOTIDE SEQUENCE [LARGE SCALE GENOMIC DNA]</scope>
    <source>
        <strain evidence="7 8">RC3</strain>
    </source>
</reference>
<dbReference type="SUPFAM" id="SSF53335">
    <property type="entry name" value="S-adenosyl-L-methionine-dependent methyltransferases"/>
    <property type="match status" value="1"/>
</dbReference>
<dbReference type="AlphaFoldDB" id="I7KVB1"/>
<dbReference type="EC" id="2.1.1.-" evidence="7"/>
<keyword evidence="5" id="KW-0949">S-adenosyl-L-methionine</keyword>
<dbReference type="STRING" id="857293.CAAU_1855"/>
<dbReference type="GO" id="GO:0032259">
    <property type="term" value="P:methylation"/>
    <property type="evidence" value="ECO:0007669"/>
    <property type="project" value="UniProtKB-KW"/>
</dbReference>
<dbReference type="PANTHER" id="PTHR43182">
    <property type="entry name" value="COBALT-PRECORRIN-6B C(15)-METHYLTRANSFERASE (DECARBOXYLATING)"/>
    <property type="match status" value="1"/>
</dbReference>
<evidence type="ECO:0000256" key="5">
    <source>
        <dbReference type="ARBA" id="ARBA00022691"/>
    </source>
</evidence>
<evidence type="ECO:0000256" key="1">
    <source>
        <dbReference type="ARBA" id="ARBA00004953"/>
    </source>
</evidence>
<dbReference type="eggNOG" id="COG2242">
    <property type="taxonomic scope" value="Bacteria"/>
</dbReference>
<dbReference type="PANTHER" id="PTHR43182:SF1">
    <property type="entry name" value="COBALT-PRECORRIN-7 C(5)-METHYLTRANSFERASE"/>
    <property type="match status" value="1"/>
</dbReference>
<evidence type="ECO:0000256" key="3">
    <source>
        <dbReference type="ARBA" id="ARBA00022603"/>
    </source>
</evidence>
<evidence type="ECO:0000256" key="4">
    <source>
        <dbReference type="ARBA" id="ARBA00022679"/>
    </source>
</evidence>
<protein>
    <submittedName>
        <fullName evidence="7">Cobalt-precorrin-6y C15-methyltransferase [decarboxylating]</fullName>
        <ecNumber evidence="7">2.1.1.-</ecNumber>
    </submittedName>
</protein>
<evidence type="ECO:0000313" key="7">
    <source>
        <dbReference type="EMBL" id="CCJ33939.1"/>
    </source>
</evidence>
<evidence type="ECO:0000256" key="2">
    <source>
        <dbReference type="ARBA" id="ARBA00022573"/>
    </source>
</evidence>
<proteinExistence type="predicted"/>
<comment type="caution">
    <text evidence="7">The sequence shown here is derived from an EMBL/GenBank/DDBJ whole genome shotgun (WGS) entry which is preliminary data.</text>
</comment>
<keyword evidence="4 7" id="KW-0808">Transferase</keyword>
<dbReference type="OrthoDB" id="9780707at2"/>
<keyword evidence="2" id="KW-0169">Cobalamin biosynthesis</keyword>
<comment type="pathway">
    <text evidence="1">Cofactor biosynthesis; adenosylcobalamin biosynthesis.</text>
</comment>
<feature type="domain" description="Methyltransferase" evidence="6">
    <location>
        <begin position="34"/>
        <end position="98"/>
    </location>
</feature>
<gene>
    <name evidence="7" type="ORF">CAAU_1855</name>
</gene>
<dbReference type="InterPro" id="IPR014008">
    <property type="entry name" value="Cbl_synth_MTase_CbiT"/>
</dbReference>
<keyword evidence="3 7" id="KW-0489">Methyltransferase</keyword>
<accession>I7KVB1</accession>
<dbReference type="InterPro" id="IPR025714">
    <property type="entry name" value="Methyltranfer_dom"/>
</dbReference>
<dbReference type="GO" id="GO:0009236">
    <property type="term" value="P:cobalamin biosynthetic process"/>
    <property type="evidence" value="ECO:0007669"/>
    <property type="project" value="UniProtKB-UniPathway"/>
</dbReference>
<dbReference type="CDD" id="cd02440">
    <property type="entry name" value="AdoMet_MTases"/>
    <property type="match status" value="1"/>
</dbReference>
<dbReference type="InterPro" id="IPR050714">
    <property type="entry name" value="Cobalamin_biosynth_MTase"/>
</dbReference>
<dbReference type="UniPathway" id="UPA00148"/>
<dbReference type="Gene3D" id="3.40.50.150">
    <property type="entry name" value="Vaccinia Virus protein VP39"/>
    <property type="match status" value="1"/>
</dbReference>
<dbReference type="Pfam" id="PF13847">
    <property type="entry name" value="Methyltransf_31"/>
    <property type="match status" value="1"/>
</dbReference>
<sequence>MWIKDEYFVRGDVPMTKFEARVISLAYLDICNKDVLLDIGAGTGSISIQAAILGASVFAIDRDDEAVKLLKKNKEKFNVDIEIIKGNAEDYIESLNFTKCFIGGSGGNLLKIINLIDKNPNNKIVVANFIKVENLSLFIKTFRELKYDLEVRMLSISKIENDLLKANNPIFIARATRGR</sequence>
<dbReference type="RefSeq" id="WP_008909197.1">
    <property type="nucleotide sequence ID" value="NZ_CAKP01000096.1"/>
</dbReference>